<reference evidence="3 4" key="2">
    <citation type="submission" date="2019-05" db="EMBL/GenBank/DDBJ databases">
        <authorList>
            <person name="Lianzixin W."/>
        </authorList>
    </citation>
    <scope>NUCLEOTIDE SEQUENCE [LARGE SCALE GENOMIC DNA]</scope>
    <source>
        <strain evidence="3 4">EC11</strain>
    </source>
</reference>
<protein>
    <recommendedName>
        <fullName evidence="2">DUF2231 domain-containing protein</fullName>
    </recommendedName>
</protein>
<accession>A0ABX0IVM7</accession>
<sequence>MNDAHLHMVINHFPIIGLIFGTGILLVGIVLKNKSVQNTAFLLLAIAAIFGFASMATGEGAEEMVEDLPNIGHKIIHEHEELAEKFVLFLYATGLLGLISFYLNLKNNSKVKFVMYATLGVAILTCVFAKSVGTSGGEIRHTEIRETNNQLNNAETLRKSTKIITINLINNG</sequence>
<keyword evidence="1" id="KW-1133">Transmembrane helix</keyword>
<feature type="transmembrane region" description="Helical" evidence="1">
    <location>
        <begin position="12"/>
        <end position="31"/>
    </location>
</feature>
<gene>
    <name evidence="3" type="ORF">FIA58_009300</name>
</gene>
<organism evidence="3 4">
    <name type="scientific">Flavobacterium jejuense</name>
    <dbReference type="NCBI Taxonomy" id="1544455"/>
    <lineage>
        <taxon>Bacteria</taxon>
        <taxon>Pseudomonadati</taxon>
        <taxon>Bacteroidota</taxon>
        <taxon>Flavobacteriia</taxon>
        <taxon>Flavobacteriales</taxon>
        <taxon>Flavobacteriaceae</taxon>
        <taxon>Flavobacterium</taxon>
    </lineage>
</organism>
<dbReference type="EMBL" id="VEVQ02000005">
    <property type="protein sequence ID" value="NHN25869.1"/>
    <property type="molecule type" value="Genomic_DNA"/>
</dbReference>
<evidence type="ECO:0000313" key="4">
    <source>
        <dbReference type="Proteomes" id="UP000817854"/>
    </source>
</evidence>
<name>A0ABX0IVM7_9FLAO</name>
<dbReference type="InterPro" id="IPR019251">
    <property type="entry name" value="DUF2231_TM"/>
</dbReference>
<dbReference type="Pfam" id="PF09990">
    <property type="entry name" value="DUF2231"/>
    <property type="match status" value="1"/>
</dbReference>
<reference evidence="4" key="1">
    <citation type="submission" date="2019-05" db="EMBL/GenBank/DDBJ databases">
        <title>Flavobacterium profundi sp. nov., isolated from a deep-sea seamount.</title>
        <authorList>
            <person name="Zhang D.-C."/>
        </authorList>
    </citation>
    <scope>NUCLEOTIDE SEQUENCE [LARGE SCALE GENOMIC DNA]</scope>
    <source>
        <strain evidence="4">EC11</strain>
    </source>
</reference>
<proteinExistence type="predicted"/>
<evidence type="ECO:0000313" key="3">
    <source>
        <dbReference type="EMBL" id="NHN25869.1"/>
    </source>
</evidence>
<keyword evidence="4" id="KW-1185">Reference proteome</keyword>
<keyword evidence="1" id="KW-0472">Membrane</keyword>
<keyword evidence="1" id="KW-0812">Transmembrane</keyword>
<evidence type="ECO:0000259" key="2">
    <source>
        <dbReference type="Pfam" id="PF09990"/>
    </source>
</evidence>
<dbReference type="RefSeq" id="WP_140962208.1">
    <property type="nucleotide sequence ID" value="NZ_VEVQ02000005.1"/>
</dbReference>
<feature type="transmembrane region" description="Helical" evidence="1">
    <location>
        <begin position="86"/>
        <end position="105"/>
    </location>
</feature>
<comment type="caution">
    <text evidence="3">The sequence shown here is derived from an EMBL/GenBank/DDBJ whole genome shotgun (WGS) entry which is preliminary data.</text>
</comment>
<feature type="domain" description="DUF2231" evidence="2">
    <location>
        <begin position="6"/>
        <end position="139"/>
    </location>
</feature>
<dbReference type="Proteomes" id="UP000817854">
    <property type="component" value="Unassembled WGS sequence"/>
</dbReference>
<evidence type="ECO:0000256" key="1">
    <source>
        <dbReference type="SAM" id="Phobius"/>
    </source>
</evidence>
<reference evidence="3 4" key="3">
    <citation type="submission" date="2020-02" db="EMBL/GenBank/DDBJ databases">
        <title>Flavobacterium profundi sp. nov., isolated from a deep-sea seamount.</title>
        <authorList>
            <person name="Zhang D.-C."/>
        </authorList>
    </citation>
    <scope>NUCLEOTIDE SEQUENCE [LARGE SCALE GENOMIC DNA]</scope>
    <source>
        <strain evidence="3 4">EC11</strain>
    </source>
</reference>
<feature type="transmembrane region" description="Helical" evidence="1">
    <location>
        <begin position="40"/>
        <end position="58"/>
    </location>
</feature>